<organism evidence="1 2">
    <name type="scientific">Streptomyces muensis</name>
    <dbReference type="NCBI Taxonomy" id="1077944"/>
    <lineage>
        <taxon>Bacteria</taxon>
        <taxon>Bacillati</taxon>
        <taxon>Actinomycetota</taxon>
        <taxon>Actinomycetes</taxon>
        <taxon>Kitasatosporales</taxon>
        <taxon>Streptomycetaceae</taxon>
        <taxon>Streptomyces</taxon>
    </lineage>
</organism>
<comment type="caution">
    <text evidence="1">The sequence shown here is derived from an EMBL/GenBank/DDBJ whole genome shotgun (WGS) entry which is preliminary data.</text>
</comment>
<dbReference type="Proteomes" id="UP001139384">
    <property type="component" value="Unassembled WGS sequence"/>
</dbReference>
<accession>A0A9X1TIQ0</accession>
<evidence type="ECO:0000313" key="1">
    <source>
        <dbReference type="EMBL" id="MCF1592482.1"/>
    </source>
</evidence>
<evidence type="ECO:0000313" key="2">
    <source>
        <dbReference type="Proteomes" id="UP001139384"/>
    </source>
</evidence>
<name>A0A9X1TIQ0_STRM4</name>
<keyword evidence="2" id="KW-1185">Reference proteome</keyword>
<sequence>MLTSVTFADGTTARISYFKDLGHALYTFDDDTIHVMPGYFGQPDRLAVTISLGRPGDISGYRLTGLHVGDYLLTGTVMCTGDGLTPHPHPHSPDKFPLKDITDADSRQDAADYLSDIASHFYNTFA</sequence>
<dbReference type="EMBL" id="JAKEIP010000005">
    <property type="protein sequence ID" value="MCF1592482.1"/>
    <property type="molecule type" value="Genomic_DNA"/>
</dbReference>
<protein>
    <submittedName>
        <fullName evidence="1">Uncharacterized protein</fullName>
    </submittedName>
</protein>
<gene>
    <name evidence="1" type="ORF">L0P92_02710</name>
</gene>
<dbReference type="AlphaFoldDB" id="A0A9X1TIQ0"/>
<dbReference type="RefSeq" id="WP_234760786.1">
    <property type="nucleotide sequence ID" value="NZ_JAKEIP010000005.1"/>
</dbReference>
<reference evidence="1" key="1">
    <citation type="submission" date="2022-01" db="EMBL/GenBank/DDBJ databases">
        <title>Draft Genome Sequences of Seven Type Strains of the Genus Streptomyces.</title>
        <authorList>
            <person name="Aziz S."/>
            <person name="Coretto E."/>
            <person name="Chronakova A."/>
            <person name="Sproer C."/>
            <person name="Huber K."/>
            <person name="Nouioui I."/>
            <person name="Gross H."/>
        </authorList>
    </citation>
    <scope>NUCLEOTIDE SEQUENCE</scope>
    <source>
        <strain evidence="1">DSM 103493</strain>
    </source>
</reference>
<proteinExistence type="predicted"/>